<dbReference type="EMBL" id="CM042031">
    <property type="protein sequence ID" value="KAI3784022.1"/>
    <property type="molecule type" value="Genomic_DNA"/>
</dbReference>
<keyword evidence="2" id="KW-1185">Reference proteome</keyword>
<name>A0ACB9GKU7_9ASTR</name>
<evidence type="ECO:0000313" key="1">
    <source>
        <dbReference type="EMBL" id="KAI3784022.1"/>
    </source>
</evidence>
<protein>
    <submittedName>
        <fullName evidence="1">Uncharacterized protein</fullName>
    </submittedName>
</protein>
<sequence length="188" mass="20747">MFWADVRLAGMIVPLWWFLPVATKDIHVDPLTSLSLRIFLPDSVLAGSGDLRLGDGVYNDYSPALGYNLSKLSVVLQFHGGGFVTRSSISLANVLFCGRIAKACDAIVVAVVYQLALENEYLAAFEDGVEALNWSLKVSKSGVKKKNRHDFKVWDIELASKRKVMFDIVETGNNALKALVQLISKKTE</sequence>
<evidence type="ECO:0000313" key="2">
    <source>
        <dbReference type="Proteomes" id="UP001056120"/>
    </source>
</evidence>
<reference evidence="2" key="1">
    <citation type="journal article" date="2022" name="Mol. Ecol. Resour.">
        <title>The genomes of chicory, endive, great burdock and yacon provide insights into Asteraceae palaeo-polyploidization history and plant inulin production.</title>
        <authorList>
            <person name="Fan W."/>
            <person name="Wang S."/>
            <person name="Wang H."/>
            <person name="Wang A."/>
            <person name="Jiang F."/>
            <person name="Liu H."/>
            <person name="Zhao H."/>
            <person name="Xu D."/>
            <person name="Zhang Y."/>
        </authorList>
    </citation>
    <scope>NUCLEOTIDE SEQUENCE [LARGE SCALE GENOMIC DNA]</scope>
    <source>
        <strain evidence="2">cv. Yunnan</strain>
    </source>
</reference>
<gene>
    <name evidence="1" type="ORF">L1987_43113</name>
</gene>
<organism evidence="1 2">
    <name type="scientific">Smallanthus sonchifolius</name>
    <dbReference type="NCBI Taxonomy" id="185202"/>
    <lineage>
        <taxon>Eukaryota</taxon>
        <taxon>Viridiplantae</taxon>
        <taxon>Streptophyta</taxon>
        <taxon>Embryophyta</taxon>
        <taxon>Tracheophyta</taxon>
        <taxon>Spermatophyta</taxon>
        <taxon>Magnoliopsida</taxon>
        <taxon>eudicotyledons</taxon>
        <taxon>Gunneridae</taxon>
        <taxon>Pentapetalae</taxon>
        <taxon>asterids</taxon>
        <taxon>campanulids</taxon>
        <taxon>Asterales</taxon>
        <taxon>Asteraceae</taxon>
        <taxon>Asteroideae</taxon>
        <taxon>Heliantheae alliance</taxon>
        <taxon>Millerieae</taxon>
        <taxon>Smallanthus</taxon>
    </lineage>
</organism>
<proteinExistence type="predicted"/>
<accession>A0ACB9GKU7</accession>
<comment type="caution">
    <text evidence="1">The sequence shown here is derived from an EMBL/GenBank/DDBJ whole genome shotgun (WGS) entry which is preliminary data.</text>
</comment>
<dbReference type="Proteomes" id="UP001056120">
    <property type="component" value="Linkage Group LG14"/>
</dbReference>
<reference evidence="1 2" key="2">
    <citation type="journal article" date="2022" name="Mol. Ecol. Resour.">
        <title>The genomes of chicory, endive, great burdock and yacon provide insights into Asteraceae paleo-polyploidization history and plant inulin production.</title>
        <authorList>
            <person name="Fan W."/>
            <person name="Wang S."/>
            <person name="Wang H."/>
            <person name="Wang A."/>
            <person name="Jiang F."/>
            <person name="Liu H."/>
            <person name="Zhao H."/>
            <person name="Xu D."/>
            <person name="Zhang Y."/>
        </authorList>
    </citation>
    <scope>NUCLEOTIDE SEQUENCE [LARGE SCALE GENOMIC DNA]</scope>
    <source>
        <strain evidence="2">cv. Yunnan</strain>
        <tissue evidence="1">Leaves</tissue>
    </source>
</reference>